<gene>
    <name evidence="1" type="ORF">Acr_02g0000390</name>
</gene>
<dbReference type="EMBL" id="BJWL01000002">
    <property type="protein sequence ID" value="GFY81799.1"/>
    <property type="molecule type" value="Genomic_DNA"/>
</dbReference>
<dbReference type="AlphaFoldDB" id="A0A7J0E777"/>
<comment type="caution">
    <text evidence="1">The sequence shown here is derived from an EMBL/GenBank/DDBJ whole genome shotgun (WGS) entry which is preliminary data.</text>
</comment>
<dbReference type="Proteomes" id="UP000585474">
    <property type="component" value="Unassembled WGS sequence"/>
</dbReference>
<keyword evidence="2" id="KW-1185">Reference proteome</keyword>
<evidence type="ECO:0000313" key="2">
    <source>
        <dbReference type="Proteomes" id="UP000585474"/>
    </source>
</evidence>
<accession>A0A7J0E777</accession>
<proteinExistence type="predicted"/>
<protein>
    <submittedName>
        <fullName evidence="1">Uncharacterized protein</fullName>
    </submittedName>
</protein>
<evidence type="ECO:0000313" key="1">
    <source>
        <dbReference type="EMBL" id="GFY81799.1"/>
    </source>
</evidence>
<organism evidence="1 2">
    <name type="scientific">Actinidia rufa</name>
    <dbReference type="NCBI Taxonomy" id="165716"/>
    <lineage>
        <taxon>Eukaryota</taxon>
        <taxon>Viridiplantae</taxon>
        <taxon>Streptophyta</taxon>
        <taxon>Embryophyta</taxon>
        <taxon>Tracheophyta</taxon>
        <taxon>Spermatophyta</taxon>
        <taxon>Magnoliopsida</taxon>
        <taxon>eudicotyledons</taxon>
        <taxon>Gunneridae</taxon>
        <taxon>Pentapetalae</taxon>
        <taxon>asterids</taxon>
        <taxon>Ericales</taxon>
        <taxon>Actinidiaceae</taxon>
        <taxon>Actinidia</taxon>
    </lineage>
</organism>
<sequence>MYRKNSGGYGVWRWRSQVLYLAQWRGGGSTLALGDLTSTLRVALASSVEMTWRGSMDSFYLGQEGSEMKFGVLNAMGLRRMNVRRCSVPLGAR</sequence>
<name>A0A7J0E777_9ERIC</name>
<reference evidence="1 2" key="1">
    <citation type="submission" date="2019-07" db="EMBL/GenBank/DDBJ databases">
        <title>De Novo Assembly of kiwifruit Actinidia rufa.</title>
        <authorList>
            <person name="Sugita-Konishi S."/>
            <person name="Sato K."/>
            <person name="Mori E."/>
            <person name="Abe Y."/>
            <person name="Kisaki G."/>
            <person name="Hamano K."/>
            <person name="Suezawa K."/>
            <person name="Otani M."/>
            <person name="Fukuda T."/>
            <person name="Manabe T."/>
            <person name="Gomi K."/>
            <person name="Tabuchi M."/>
            <person name="Akimitsu K."/>
            <person name="Kataoka I."/>
        </authorList>
    </citation>
    <scope>NUCLEOTIDE SEQUENCE [LARGE SCALE GENOMIC DNA]</scope>
    <source>
        <strain evidence="2">cv. Fuchu</strain>
    </source>
</reference>